<keyword evidence="3" id="KW-1185">Reference proteome</keyword>
<evidence type="ECO:0000313" key="3">
    <source>
        <dbReference type="Proteomes" id="UP000001194"/>
    </source>
</evidence>
<name>B0DQE8_LACBS</name>
<keyword evidence="1" id="KW-0472">Membrane</keyword>
<feature type="transmembrane region" description="Helical" evidence="1">
    <location>
        <begin position="250"/>
        <end position="269"/>
    </location>
</feature>
<feature type="transmembrane region" description="Helical" evidence="1">
    <location>
        <begin position="476"/>
        <end position="495"/>
    </location>
</feature>
<dbReference type="KEGG" id="lbc:LACBIDRAFT_307555"/>
<gene>
    <name evidence="2" type="ORF">LACBIDRAFT_307555</name>
</gene>
<dbReference type="RefSeq" id="XP_001886165.1">
    <property type="nucleotide sequence ID" value="XM_001886130.1"/>
</dbReference>
<feature type="transmembrane region" description="Helical" evidence="1">
    <location>
        <begin position="73"/>
        <end position="91"/>
    </location>
</feature>
<feature type="transmembrane region" description="Helical" evidence="1">
    <location>
        <begin position="206"/>
        <end position="229"/>
    </location>
</feature>
<organism evidence="3">
    <name type="scientific">Laccaria bicolor (strain S238N-H82 / ATCC MYA-4686)</name>
    <name type="common">Bicoloured deceiver</name>
    <name type="synonym">Laccaria laccata var. bicolor</name>
    <dbReference type="NCBI Taxonomy" id="486041"/>
    <lineage>
        <taxon>Eukaryota</taxon>
        <taxon>Fungi</taxon>
        <taxon>Dikarya</taxon>
        <taxon>Basidiomycota</taxon>
        <taxon>Agaricomycotina</taxon>
        <taxon>Agaricomycetes</taxon>
        <taxon>Agaricomycetidae</taxon>
        <taxon>Agaricales</taxon>
        <taxon>Agaricineae</taxon>
        <taxon>Hydnangiaceae</taxon>
        <taxon>Laccaria</taxon>
    </lineage>
</organism>
<feature type="transmembrane region" description="Helical" evidence="1">
    <location>
        <begin position="375"/>
        <end position="399"/>
    </location>
</feature>
<keyword evidence="1" id="KW-0812">Transmembrane</keyword>
<protein>
    <submittedName>
        <fullName evidence="2">Predicted protein</fullName>
    </submittedName>
</protein>
<dbReference type="GeneID" id="6081802"/>
<feature type="transmembrane region" description="Helical" evidence="1">
    <location>
        <begin position="423"/>
        <end position="444"/>
    </location>
</feature>
<sequence>MNSISLPDPCLTAQTIRTGPVDPDVGGIAVGVSNISINILLRTSPSRNFSNVCYTSRIAILLRWSGHDLKTSIFMLLSQVYPILIATASSIGSEDLSLFDAHYAVAVTASPITVYLVYSSFRDLFLGPNILFQKLMSSKAIVRYLGLMLPFLWLFVSLMTSFYTKAFRNSPLCRGMTLSLWTEFQLASNFIGVLDVMGKRDLIDDIVQRGGLGTVSLLGLWIYGIYLVRHRRDIFHKYQTWQNKSQHLPTWKRIFLTVWYIPMACWFVVTKSHPWMIFLVVFCFHWSWCLGIARGLTFDGYQFNYGQVTSVFSIIPPFLAVGELLVQRSSDIFDYFKGMPRYFCTGVRFLLTGRPNSREQDLLETRRASNSWSPLQWLGVLVVWLSVSGLQAAWILGYVEGGSKPNLRNIVTAHHKLWKPFSISLYVNGYMVCVINILVWTSYFEHVRWWKTRETMAASPIDKLYKTSIKYMKRTLHLIIVLPIAFAMCAGPLFAPFAGLPLAQQYQWTHVCDSFAGEAIIQSPSLGSSRKPLMSFYYPQTPDSTAKIHYFDYVMANDPNATIQTLSFAGAVSQGVIPADLWPDIQSVSIASPGKSNSISAQCATAGNSSMVPVPCMTGTYQISPYLNFSLQDSGNTTYLRAVDEEWQFVDDAPSFVLRYSSPDPHQPLGGIAIQTAVTERNHCEVLKVCLGSRKLGFDILAPLGVAFISQNNFAAFCTQPRIYNL</sequence>
<dbReference type="Proteomes" id="UP000001194">
    <property type="component" value="Unassembled WGS sequence"/>
</dbReference>
<dbReference type="InParanoid" id="B0DQE8"/>
<evidence type="ECO:0000313" key="2">
    <source>
        <dbReference type="EMBL" id="EDR03024.1"/>
    </source>
</evidence>
<proteinExistence type="predicted"/>
<evidence type="ECO:0000256" key="1">
    <source>
        <dbReference type="SAM" id="Phobius"/>
    </source>
</evidence>
<feature type="transmembrane region" description="Helical" evidence="1">
    <location>
        <begin position="275"/>
        <end position="293"/>
    </location>
</feature>
<dbReference type="EMBL" id="DS547126">
    <property type="protein sequence ID" value="EDR03024.1"/>
    <property type="molecule type" value="Genomic_DNA"/>
</dbReference>
<reference evidence="2 3" key="1">
    <citation type="journal article" date="2008" name="Nature">
        <title>The genome of Laccaria bicolor provides insights into mycorrhizal symbiosis.</title>
        <authorList>
            <person name="Martin F."/>
            <person name="Aerts A."/>
            <person name="Ahren D."/>
            <person name="Brun A."/>
            <person name="Danchin E.G.J."/>
            <person name="Duchaussoy F."/>
            <person name="Gibon J."/>
            <person name="Kohler A."/>
            <person name="Lindquist E."/>
            <person name="Pereda V."/>
            <person name="Salamov A."/>
            <person name="Shapiro H.J."/>
            <person name="Wuyts J."/>
            <person name="Blaudez D."/>
            <person name="Buee M."/>
            <person name="Brokstein P."/>
            <person name="Canbaeck B."/>
            <person name="Cohen D."/>
            <person name="Courty P.E."/>
            <person name="Coutinho P.M."/>
            <person name="Delaruelle C."/>
            <person name="Detter J.C."/>
            <person name="Deveau A."/>
            <person name="DiFazio S."/>
            <person name="Duplessis S."/>
            <person name="Fraissinet-Tachet L."/>
            <person name="Lucic E."/>
            <person name="Frey-Klett P."/>
            <person name="Fourrey C."/>
            <person name="Feussner I."/>
            <person name="Gay G."/>
            <person name="Grimwood J."/>
            <person name="Hoegger P.J."/>
            <person name="Jain P."/>
            <person name="Kilaru S."/>
            <person name="Labbe J."/>
            <person name="Lin Y.C."/>
            <person name="Legue V."/>
            <person name="Le Tacon F."/>
            <person name="Marmeisse R."/>
            <person name="Melayah D."/>
            <person name="Montanini B."/>
            <person name="Muratet M."/>
            <person name="Nehls U."/>
            <person name="Niculita-Hirzel H."/>
            <person name="Oudot-Le Secq M.P."/>
            <person name="Peter M."/>
            <person name="Quesneville H."/>
            <person name="Rajashekar B."/>
            <person name="Reich M."/>
            <person name="Rouhier N."/>
            <person name="Schmutz J."/>
            <person name="Yin T."/>
            <person name="Chalot M."/>
            <person name="Henrissat B."/>
            <person name="Kuees U."/>
            <person name="Lucas S."/>
            <person name="Van de Peer Y."/>
            <person name="Podila G.K."/>
            <person name="Polle A."/>
            <person name="Pukkila P.J."/>
            <person name="Richardson P.M."/>
            <person name="Rouze P."/>
            <person name="Sanders I.R."/>
            <person name="Stajich J.E."/>
            <person name="Tunlid A."/>
            <person name="Tuskan G."/>
            <person name="Grigoriev I.V."/>
        </authorList>
    </citation>
    <scope>NUCLEOTIDE SEQUENCE [LARGE SCALE GENOMIC DNA]</scope>
    <source>
        <strain evidence="3">S238N-H82 / ATCC MYA-4686</strain>
    </source>
</reference>
<feature type="transmembrane region" description="Helical" evidence="1">
    <location>
        <begin position="141"/>
        <end position="163"/>
    </location>
</feature>
<feature type="transmembrane region" description="Helical" evidence="1">
    <location>
        <begin position="103"/>
        <end position="121"/>
    </location>
</feature>
<dbReference type="OrthoDB" id="3234297at2759"/>
<dbReference type="AlphaFoldDB" id="B0DQE8"/>
<dbReference type="HOGENOM" id="CLU_463121_0_0_1"/>
<accession>B0DQE8</accession>
<keyword evidence="1" id="KW-1133">Transmembrane helix</keyword>